<protein>
    <recommendedName>
        <fullName evidence="4">Lipoprotein</fullName>
    </recommendedName>
</protein>
<keyword evidence="3" id="KW-1185">Reference proteome</keyword>
<dbReference type="EMBL" id="JADBEL010000058">
    <property type="protein sequence ID" value="MBE1557165.1"/>
    <property type="molecule type" value="Genomic_DNA"/>
</dbReference>
<dbReference type="Proteomes" id="UP000658225">
    <property type="component" value="Unassembled WGS sequence"/>
</dbReference>
<feature type="signal peptide" evidence="1">
    <location>
        <begin position="1"/>
        <end position="22"/>
    </location>
</feature>
<sequence>MKKIFAFLPILIGILLLTACQADEEDLNFIGSSENWSAEIIVKIIDGSEKSGIVLKYTGNNLEFIGNINYIVENDRNDFSFGANGVSLNEDGIYTSADLSSNSASTKKDDNLNIKIDWNDQTESFVLKKK</sequence>
<dbReference type="PROSITE" id="PS51257">
    <property type="entry name" value="PROKAR_LIPOPROTEIN"/>
    <property type="match status" value="1"/>
</dbReference>
<dbReference type="RefSeq" id="WP_192600749.1">
    <property type="nucleotide sequence ID" value="NZ_JADBEL010000058.1"/>
</dbReference>
<keyword evidence="1" id="KW-0732">Signal</keyword>
<proteinExistence type="predicted"/>
<evidence type="ECO:0000256" key="1">
    <source>
        <dbReference type="SAM" id="SignalP"/>
    </source>
</evidence>
<evidence type="ECO:0000313" key="2">
    <source>
        <dbReference type="EMBL" id="MBE1557165.1"/>
    </source>
</evidence>
<name>A0A927MLY3_9BACL</name>
<gene>
    <name evidence="2" type="ORF">H4683_004302</name>
</gene>
<evidence type="ECO:0000313" key="3">
    <source>
        <dbReference type="Proteomes" id="UP000658225"/>
    </source>
</evidence>
<accession>A0A927MLY3</accession>
<reference evidence="2" key="1">
    <citation type="submission" date="2020-10" db="EMBL/GenBank/DDBJ databases">
        <title>Genomic Encyclopedia of Type Strains, Phase IV (KMG-IV): sequencing the most valuable type-strain genomes for metagenomic binning, comparative biology and taxonomic classification.</title>
        <authorList>
            <person name="Goeker M."/>
        </authorList>
    </citation>
    <scope>NUCLEOTIDE SEQUENCE</scope>
    <source>
        <strain evidence="2">DSM 13886</strain>
    </source>
</reference>
<evidence type="ECO:0008006" key="4">
    <source>
        <dbReference type="Google" id="ProtNLM"/>
    </source>
</evidence>
<dbReference type="AlphaFoldDB" id="A0A927MLY3"/>
<comment type="caution">
    <text evidence="2">The sequence shown here is derived from an EMBL/GenBank/DDBJ whole genome shotgun (WGS) entry which is preliminary data.</text>
</comment>
<feature type="chain" id="PRO_5037089400" description="Lipoprotein" evidence="1">
    <location>
        <begin position="23"/>
        <end position="130"/>
    </location>
</feature>
<organism evidence="2 3">
    <name type="scientific">Sporosarcina limicola</name>
    <dbReference type="NCBI Taxonomy" id="34101"/>
    <lineage>
        <taxon>Bacteria</taxon>
        <taxon>Bacillati</taxon>
        <taxon>Bacillota</taxon>
        <taxon>Bacilli</taxon>
        <taxon>Bacillales</taxon>
        <taxon>Caryophanaceae</taxon>
        <taxon>Sporosarcina</taxon>
    </lineage>
</organism>